<name>G6FS10_9CYAN</name>
<feature type="region of interest" description="Disordered" evidence="1">
    <location>
        <begin position="41"/>
        <end position="93"/>
    </location>
</feature>
<organism evidence="2 3">
    <name type="scientific">Fischerella thermalis JSC-11</name>
    <dbReference type="NCBI Taxonomy" id="741277"/>
    <lineage>
        <taxon>Bacteria</taxon>
        <taxon>Bacillati</taxon>
        <taxon>Cyanobacteriota</taxon>
        <taxon>Cyanophyceae</taxon>
        <taxon>Nostocales</taxon>
        <taxon>Hapalosiphonaceae</taxon>
        <taxon>Fischerella</taxon>
    </lineage>
</organism>
<proteinExistence type="predicted"/>
<keyword evidence="3" id="KW-1185">Reference proteome</keyword>
<dbReference type="AlphaFoldDB" id="G6FS10"/>
<evidence type="ECO:0000256" key="1">
    <source>
        <dbReference type="SAM" id="MobiDB-lite"/>
    </source>
</evidence>
<accession>G6FS10</accession>
<evidence type="ECO:0000313" key="3">
    <source>
        <dbReference type="Proteomes" id="UP000004344"/>
    </source>
</evidence>
<reference evidence="2 3" key="1">
    <citation type="submission" date="2011-09" db="EMBL/GenBank/DDBJ databases">
        <title>The draft genome of Fischerella sp. JSC-11.</title>
        <authorList>
            <consortium name="US DOE Joint Genome Institute (JGI-PGF)"/>
            <person name="Lucas S."/>
            <person name="Han J."/>
            <person name="Lapidus A."/>
            <person name="Cheng J.-F."/>
            <person name="Goodwin L."/>
            <person name="Pitluck S."/>
            <person name="Peters L."/>
            <person name="Land M.L."/>
            <person name="Hauser L."/>
            <person name="Sarkisova S."/>
            <person name="Bryant D.A."/>
            <person name="Brown I."/>
            <person name="Woyke T.J."/>
        </authorList>
    </citation>
    <scope>NUCLEOTIDE SEQUENCE [LARGE SCALE GENOMIC DNA]</scope>
    <source>
        <strain evidence="2 3">JSC-11</strain>
    </source>
</reference>
<gene>
    <name evidence="2" type="ORF">FJSC11DRAFT_1657</name>
</gene>
<evidence type="ECO:0000313" key="2">
    <source>
        <dbReference type="EMBL" id="EHC16234.1"/>
    </source>
</evidence>
<dbReference type="EMBL" id="AGIZ01000004">
    <property type="protein sequence ID" value="EHC16234.1"/>
    <property type="molecule type" value="Genomic_DNA"/>
</dbReference>
<dbReference type="Proteomes" id="UP000004344">
    <property type="component" value="Unassembled WGS sequence"/>
</dbReference>
<sequence>MASIPHTSHTPHTPHTPPFTEALLYLEAYERVYGFALTLMGPVSSPSPQSYRRAVRTSKNKPNANPKKLGSQAATKGDRKPVSPNVRATCNVV</sequence>
<protein>
    <submittedName>
        <fullName evidence="2">Uncharacterized protein</fullName>
    </submittedName>
</protein>
<comment type="caution">
    <text evidence="2">The sequence shown here is derived from an EMBL/GenBank/DDBJ whole genome shotgun (WGS) entry which is preliminary data.</text>
</comment>